<evidence type="ECO:0000256" key="3">
    <source>
        <dbReference type="ARBA" id="ARBA00022516"/>
    </source>
</evidence>
<dbReference type="PROSITE" id="PS00379">
    <property type="entry name" value="CDP_ALCOHOL_P_TRANSF"/>
    <property type="match status" value="1"/>
</dbReference>
<evidence type="ECO:0000256" key="7">
    <source>
        <dbReference type="ARBA" id="ARBA00023098"/>
    </source>
</evidence>
<evidence type="ECO:0000256" key="6">
    <source>
        <dbReference type="ARBA" id="ARBA00022989"/>
    </source>
</evidence>
<evidence type="ECO:0000256" key="9">
    <source>
        <dbReference type="ARBA" id="ARBA00023209"/>
    </source>
</evidence>
<evidence type="ECO:0000256" key="1">
    <source>
        <dbReference type="ARBA" id="ARBA00004141"/>
    </source>
</evidence>
<feature type="transmembrane region" description="Helical" evidence="12">
    <location>
        <begin position="105"/>
        <end position="121"/>
    </location>
</feature>
<keyword evidence="14" id="KW-1185">Reference proteome</keyword>
<keyword evidence="4 11" id="KW-0808">Transferase</keyword>
<organism evidence="13 14">
    <name type="scientific">Dokdonia genika</name>
    <dbReference type="NCBI Taxonomy" id="308113"/>
    <lineage>
        <taxon>Bacteria</taxon>
        <taxon>Pseudomonadati</taxon>
        <taxon>Bacteroidota</taxon>
        <taxon>Flavobacteriia</taxon>
        <taxon>Flavobacteriales</taxon>
        <taxon>Flavobacteriaceae</taxon>
        <taxon>Dokdonia</taxon>
    </lineage>
</organism>
<feature type="transmembrane region" description="Helical" evidence="12">
    <location>
        <begin position="133"/>
        <end position="154"/>
    </location>
</feature>
<evidence type="ECO:0000256" key="4">
    <source>
        <dbReference type="ARBA" id="ARBA00022679"/>
    </source>
</evidence>
<keyword evidence="5 12" id="KW-0812">Transmembrane</keyword>
<keyword evidence="8 12" id="KW-0472">Membrane</keyword>
<keyword evidence="3" id="KW-0444">Lipid biosynthesis</keyword>
<evidence type="ECO:0000256" key="11">
    <source>
        <dbReference type="RuleBase" id="RU003750"/>
    </source>
</evidence>
<accession>A0ABV9LBD5</accession>
<proteinExistence type="inferred from homology"/>
<dbReference type="PANTHER" id="PTHR14269:SF61">
    <property type="entry name" value="CDP-DIACYLGLYCEROL--SERINE O-PHOSPHATIDYLTRANSFERASE"/>
    <property type="match status" value="1"/>
</dbReference>
<dbReference type="InterPro" id="IPR050324">
    <property type="entry name" value="CDP-alcohol_PTase-I"/>
</dbReference>
<dbReference type="EMBL" id="JBHSHB010000022">
    <property type="protein sequence ID" value="MFC4690991.1"/>
    <property type="molecule type" value="Genomic_DNA"/>
</dbReference>
<feature type="transmembrane region" description="Helical" evidence="12">
    <location>
        <begin position="33"/>
        <end position="55"/>
    </location>
</feature>
<gene>
    <name evidence="13" type="ORF">ACFO5T_11170</name>
</gene>
<evidence type="ECO:0000256" key="12">
    <source>
        <dbReference type="SAM" id="Phobius"/>
    </source>
</evidence>
<keyword evidence="6 12" id="KW-1133">Transmembrane helix</keyword>
<evidence type="ECO:0000256" key="2">
    <source>
        <dbReference type="ARBA" id="ARBA00010441"/>
    </source>
</evidence>
<reference evidence="14" key="1">
    <citation type="journal article" date="2019" name="Int. J. Syst. Evol. Microbiol.">
        <title>The Global Catalogue of Microorganisms (GCM) 10K type strain sequencing project: providing services to taxonomists for standard genome sequencing and annotation.</title>
        <authorList>
            <consortium name="The Broad Institute Genomics Platform"/>
            <consortium name="The Broad Institute Genome Sequencing Center for Infectious Disease"/>
            <person name="Wu L."/>
            <person name="Ma J."/>
        </authorList>
    </citation>
    <scope>NUCLEOTIDE SEQUENCE [LARGE SCALE GENOMIC DNA]</scope>
    <source>
        <strain evidence="14">CGMCC 4.7427</strain>
    </source>
</reference>
<dbReference type="PANTHER" id="PTHR14269">
    <property type="entry name" value="CDP-DIACYLGLYCEROL--GLYCEROL-3-PHOSPHATE 3-PHOSPHATIDYLTRANSFERASE-RELATED"/>
    <property type="match status" value="1"/>
</dbReference>
<comment type="caution">
    <text evidence="13">The sequence shown here is derived from an EMBL/GenBank/DDBJ whole genome shotgun (WGS) entry which is preliminary data.</text>
</comment>
<dbReference type="InterPro" id="IPR048254">
    <property type="entry name" value="CDP_ALCOHOL_P_TRANSF_CS"/>
</dbReference>
<dbReference type="Pfam" id="PF01066">
    <property type="entry name" value="CDP-OH_P_transf"/>
    <property type="match status" value="1"/>
</dbReference>
<dbReference type="Proteomes" id="UP001595878">
    <property type="component" value="Unassembled WGS sequence"/>
</dbReference>
<evidence type="ECO:0000256" key="8">
    <source>
        <dbReference type="ARBA" id="ARBA00023136"/>
    </source>
</evidence>
<sequence length="240" mass="26581">MSIKSYVPNAITMGNLLSGCVAVVFAVNDRLELAAIFVALGIFFDFFDGFFARILNASSEVGLQLDSLADMVTSGVVPGVVMYQLLEDASGIPWGAALEEQHFHLGYIGFAITMASAYRLAKFNVDDRQTNSFIGLPTPANTLFILSLPLILMFEEYAFAKALLENPYVLIVLTALSCFMLNAELPLFALKFKNWSFGQNKVRYLFLLASVLLLVFFQFLGVPLIIILYILLSLVFKEQS</sequence>
<dbReference type="Gene3D" id="1.20.120.1760">
    <property type="match status" value="1"/>
</dbReference>
<keyword evidence="9" id="KW-0594">Phospholipid biosynthesis</keyword>
<keyword evidence="10" id="KW-1208">Phospholipid metabolism</keyword>
<dbReference type="RefSeq" id="WP_380034417.1">
    <property type="nucleotide sequence ID" value="NZ_JBHSHB010000022.1"/>
</dbReference>
<evidence type="ECO:0000256" key="10">
    <source>
        <dbReference type="ARBA" id="ARBA00023264"/>
    </source>
</evidence>
<dbReference type="InterPro" id="IPR043130">
    <property type="entry name" value="CDP-OH_PTrfase_TM_dom"/>
</dbReference>
<comment type="subcellular location">
    <subcellularLocation>
        <location evidence="1">Membrane</location>
        <topology evidence="1">Multi-pass membrane protein</topology>
    </subcellularLocation>
</comment>
<feature type="transmembrane region" description="Helical" evidence="12">
    <location>
        <begin position="204"/>
        <end position="232"/>
    </location>
</feature>
<comment type="similarity">
    <text evidence="2 11">Belongs to the CDP-alcohol phosphatidyltransferase class-I family.</text>
</comment>
<dbReference type="PROSITE" id="PS51257">
    <property type="entry name" value="PROKAR_LIPOPROTEIN"/>
    <property type="match status" value="1"/>
</dbReference>
<dbReference type="InterPro" id="IPR000462">
    <property type="entry name" value="CDP-OH_P_trans"/>
</dbReference>
<keyword evidence="7" id="KW-0443">Lipid metabolism</keyword>
<evidence type="ECO:0000256" key="5">
    <source>
        <dbReference type="ARBA" id="ARBA00022692"/>
    </source>
</evidence>
<feature type="transmembrane region" description="Helical" evidence="12">
    <location>
        <begin position="166"/>
        <end position="183"/>
    </location>
</feature>
<feature type="transmembrane region" description="Helical" evidence="12">
    <location>
        <begin position="7"/>
        <end position="27"/>
    </location>
</feature>
<name>A0ABV9LBD5_9FLAO</name>
<protein>
    <submittedName>
        <fullName evidence="13">CDP-alcohol phosphatidyltransferase family protein</fullName>
    </submittedName>
</protein>
<evidence type="ECO:0000313" key="13">
    <source>
        <dbReference type="EMBL" id="MFC4690991.1"/>
    </source>
</evidence>
<evidence type="ECO:0000313" key="14">
    <source>
        <dbReference type="Proteomes" id="UP001595878"/>
    </source>
</evidence>